<dbReference type="EMBL" id="JAPDRL010000007">
    <property type="protein sequence ID" value="KAJ9668349.1"/>
    <property type="molecule type" value="Genomic_DNA"/>
</dbReference>
<feature type="domain" description="Ribosome maturation protein SDO1/SBDS N-terminal" evidence="1">
    <location>
        <begin position="7"/>
        <end position="95"/>
    </location>
</feature>
<gene>
    <name evidence="2" type="ORF">H2201_001397</name>
</gene>
<sequence>MRGNAQNTKVHYKGKEDDFVIFVESAKAVQEWKRDKSVPLAQVVNGWKIFCTHKHGSQGILDGASNSKLENEFGTHQEEEVVKQILEQGTVIEGEVRSPPQLPLFAFYTLPILGTDITFFPQNPGRDGHRNLTMGPMIAH</sequence>
<dbReference type="SUPFAM" id="SSF89895">
    <property type="entry name" value="FYSH domain"/>
    <property type="match status" value="1"/>
</dbReference>
<name>A0ABQ9P183_9PEZI</name>
<keyword evidence="3" id="KW-1185">Reference proteome</keyword>
<reference evidence="2" key="1">
    <citation type="submission" date="2022-10" db="EMBL/GenBank/DDBJ databases">
        <title>Culturing micro-colonial fungi from biological soil crusts in the Mojave desert and describing Neophaeococcomyces mojavensis, and introducing the new genera and species Taxawa tesnikishii.</title>
        <authorList>
            <person name="Kurbessoian T."/>
            <person name="Stajich J.E."/>
        </authorList>
    </citation>
    <scope>NUCLEOTIDE SEQUENCE</scope>
    <source>
        <strain evidence="2">TK_1</strain>
    </source>
</reference>
<dbReference type="Pfam" id="PF01172">
    <property type="entry name" value="SBDS_N"/>
    <property type="match status" value="1"/>
</dbReference>
<dbReference type="InterPro" id="IPR019783">
    <property type="entry name" value="SDO1/SBDS_N"/>
</dbReference>
<dbReference type="Proteomes" id="UP001172684">
    <property type="component" value="Unassembled WGS sequence"/>
</dbReference>
<evidence type="ECO:0000313" key="2">
    <source>
        <dbReference type="EMBL" id="KAJ9668349.1"/>
    </source>
</evidence>
<evidence type="ECO:0000313" key="3">
    <source>
        <dbReference type="Proteomes" id="UP001172684"/>
    </source>
</evidence>
<dbReference type="InterPro" id="IPR039100">
    <property type="entry name" value="Sdo1/SBDS-like"/>
</dbReference>
<dbReference type="PANTHER" id="PTHR10927">
    <property type="entry name" value="RIBOSOME MATURATION PROTEIN SBDS"/>
    <property type="match status" value="1"/>
</dbReference>
<dbReference type="Gene3D" id="3.30.1250.10">
    <property type="entry name" value="Ribosome maturation protein SBDS, N-terminal domain"/>
    <property type="match status" value="1"/>
</dbReference>
<dbReference type="PANTHER" id="PTHR10927:SF2">
    <property type="entry name" value="RESTRICTION OF TELOMERE CAPPING PROTEIN 3"/>
    <property type="match status" value="1"/>
</dbReference>
<comment type="caution">
    <text evidence="2">The sequence shown here is derived from an EMBL/GenBank/DDBJ whole genome shotgun (WGS) entry which is preliminary data.</text>
</comment>
<proteinExistence type="predicted"/>
<accession>A0ABQ9P183</accession>
<dbReference type="InterPro" id="IPR036786">
    <property type="entry name" value="Ribosome_mat_SBDS_N_sf"/>
</dbReference>
<protein>
    <recommendedName>
        <fullName evidence="1">Ribosome maturation protein SDO1/SBDS N-terminal domain-containing protein</fullName>
    </recommendedName>
</protein>
<evidence type="ECO:0000259" key="1">
    <source>
        <dbReference type="Pfam" id="PF01172"/>
    </source>
</evidence>
<organism evidence="2 3">
    <name type="scientific">Coniosporium apollinis</name>
    <dbReference type="NCBI Taxonomy" id="61459"/>
    <lineage>
        <taxon>Eukaryota</taxon>
        <taxon>Fungi</taxon>
        <taxon>Dikarya</taxon>
        <taxon>Ascomycota</taxon>
        <taxon>Pezizomycotina</taxon>
        <taxon>Dothideomycetes</taxon>
        <taxon>Dothideomycetes incertae sedis</taxon>
        <taxon>Coniosporium</taxon>
    </lineage>
</organism>